<feature type="domain" description="M23ase beta-sheet core" evidence="4">
    <location>
        <begin position="354"/>
        <end position="448"/>
    </location>
</feature>
<dbReference type="InterPro" id="IPR016047">
    <property type="entry name" value="M23ase_b-sheet_dom"/>
</dbReference>
<protein>
    <recommendedName>
        <fullName evidence="4">M23ase beta-sheet core domain-containing protein</fullName>
    </recommendedName>
</protein>
<gene>
    <name evidence="5" type="ordered locus">PD_2058</name>
</gene>
<dbReference type="Proteomes" id="UP000002516">
    <property type="component" value="Chromosome"/>
</dbReference>
<evidence type="ECO:0000256" key="2">
    <source>
        <dbReference type="SAM" id="MobiDB-lite"/>
    </source>
</evidence>
<evidence type="ECO:0000256" key="3">
    <source>
        <dbReference type="SAM" id="Phobius"/>
    </source>
</evidence>
<dbReference type="Gene3D" id="6.10.250.3150">
    <property type="match status" value="1"/>
</dbReference>
<dbReference type="Pfam" id="PF01551">
    <property type="entry name" value="Peptidase_M23"/>
    <property type="match status" value="1"/>
</dbReference>
<proteinExistence type="predicted"/>
<feature type="transmembrane region" description="Helical" evidence="3">
    <location>
        <begin position="42"/>
        <end position="64"/>
    </location>
</feature>
<keyword evidence="6" id="KW-1185">Reference proteome</keyword>
<dbReference type="GO" id="GO:0004222">
    <property type="term" value="F:metalloendopeptidase activity"/>
    <property type="evidence" value="ECO:0007669"/>
    <property type="project" value="TreeGrafter"/>
</dbReference>
<keyword evidence="3" id="KW-1133">Transmembrane helix</keyword>
<dbReference type="FunFam" id="2.70.70.10:FF:000003">
    <property type="entry name" value="Murein hydrolase activator EnvC"/>
    <property type="match status" value="1"/>
</dbReference>
<dbReference type="InterPro" id="IPR011055">
    <property type="entry name" value="Dup_hybrid_motif"/>
</dbReference>
<evidence type="ECO:0000313" key="6">
    <source>
        <dbReference type="Proteomes" id="UP000002516"/>
    </source>
</evidence>
<accession>Q879Y1</accession>
<dbReference type="PANTHER" id="PTHR21666:SF270">
    <property type="entry name" value="MUREIN HYDROLASE ACTIVATOR ENVC"/>
    <property type="match status" value="1"/>
</dbReference>
<evidence type="ECO:0000313" key="5">
    <source>
        <dbReference type="EMBL" id="AAO29882.1"/>
    </source>
</evidence>
<keyword evidence="1" id="KW-0175">Coiled coil</keyword>
<dbReference type="HOGENOM" id="CLU_029425_4_0_6"/>
<dbReference type="Gene3D" id="2.70.70.10">
    <property type="entry name" value="Glucose Permease (Domain IIA)"/>
    <property type="match status" value="1"/>
</dbReference>
<dbReference type="KEGG" id="xft:PD_2058"/>
<sequence>MHVHKSSVCVVVFLSGNLRMFGYNSHLCCSHWIVRLLSYRSVLVRLFPFCLQCALALVVGAVLAESAVAQNQSETERKLARTRSELNDVAKQRQQLESQRGDATRRLRQVDEQVARSARDLSRIEDKLREQEQALIQAQGQREQMQQGLEEQRRQLAVLLRVVYQVGDSVPLKLLLSQDSVADANRLVIYHRYLQRARAERIRALTQELQGLVALEQRIAVQRQTLEQTRLQQVGQASILKQDRQKQAKTVAELDTRYQERSKREKVLGQNAKALEQVLASLRAAAARAEAERREAARRSAAQAELEAKSGHVPAKMPPKGTTNVTGPKVGGLSWPVTGNLLASYGGALPDGRISKGVLIAAPAGNNVVAVADGMVVFAEWMTGYGMILIVDHGNGYMSLYANNDTLLRNPGTYVKRGELVAKVGRSGGQGVSALYFELRHNGQPINPLSWLQKH</sequence>
<name>Q879Y1_XYLFT</name>
<keyword evidence="3" id="KW-0812">Transmembrane</keyword>
<dbReference type="CDD" id="cd12797">
    <property type="entry name" value="M23_peptidase"/>
    <property type="match status" value="1"/>
</dbReference>
<dbReference type="AlphaFoldDB" id="Q879Y1"/>
<keyword evidence="3" id="KW-0472">Membrane</keyword>
<dbReference type="PANTHER" id="PTHR21666">
    <property type="entry name" value="PEPTIDASE-RELATED"/>
    <property type="match status" value="1"/>
</dbReference>
<dbReference type="EMBL" id="AE009442">
    <property type="protein sequence ID" value="AAO29882.1"/>
    <property type="molecule type" value="Genomic_DNA"/>
</dbReference>
<evidence type="ECO:0000256" key="1">
    <source>
        <dbReference type="SAM" id="Coils"/>
    </source>
</evidence>
<feature type="coiled-coil region" evidence="1">
    <location>
        <begin position="72"/>
        <end position="162"/>
    </location>
</feature>
<dbReference type="InterPro" id="IPR050570">
    <property type="entry name" value="Cell_wall_metabolism_enzyme"/>
</dbReference>
<evidence type="ECO:0000259" key="4">
    <source>
        <dbReference type="Pfam" id="PF01551"/>
    </source>
</evidence>
<organism evidence="5 6">
    <name type="scientific">Xylella fastidiosa (strain Temecula1 / ATCC 700964)</name>
    <dbReference type="NCBI Taxonomy" id="183190"/>
    <lineage>
        <taxon>Bacteria</taxon>
        <taxon>Pseudomonadati</taxon>
        <taxon>Pseudomonadota</taxon>
        <taxon>Gammaproteobacteria</taxon>
        <taxon>Lysobacterales</taxon>
        <taxon>Lysobacteraceae</taxon>
        <taxon>Xylella</taxon>
    </lineage>
</organism>
<dbReference type="SUPFAM" id="SSF51261">
    <property type="entry name" value="Duplicated hybrid motif"/>
    <property type="match status" value="1"/>
</dbReference>
<feature type="region of interest" description="Disordered" evidence="2">
    <location>
        <begin position="293"/>
        <end position="329"/>
    </location>
</feature>
<reference evidence="5 6" key="1">
    <citation type="journal article" date="2003" name="J. Bacteriol.">
        <title>Comparative analyses of the complete genome sequences of Pierce's disease and citrus variegated chlorosis strains of Xylella fastidiosa.</title>
        <authorList>
            <person name="Van Sluys M.A."/>
            <person name="de Oliveira M.C."/>
            <person name="Monteiro-Vitorello C.B."/>
            <person name="Miyaki C.Y."/>
            <person name="Furlan L.R."/>
            <person name="Camargo L.E."/>
            <person name="da Silva A.C."/>
            <person name="Moon D.H."/>
            <person name="Takita M.A."/>
            <person name="Lemos E.G."/>
            <person name="Machado M.A."/>
            <person name="Ferro M.I."/>
            <person name="da Silva F.R."/>
            <person name="Goldman M.H."/>
            <person name="Goldman G.H."/>
            <person name="Lemos M.V."/>
            <person name="El-Dorry H."/>
            <person name="Tsai S.M."/>
            <person name="Carrer H."/>
            <person name="Carraro D.M."/>
            <person name="de Oliveira R.C."/>
            <person name="Nunes L.R."/>
            <person name="Siqueira W.J."/>
            <person name="Coutinho L.L."/>
            <person name="Kimura E.T."/>
            <person name="Ferro E.S."/>
            <person name="Harakava R."/>
            <person name="Kuramae E.E."/>
            <person name="Marino C.L."/>
            <person name="Giglioti E."/>
            <person name="Abreu I.L."/>
            <person name="Alves L.M."/>
            <person name="do Amaral A.M."/>
            <person name="Baia G.S."/>
            <person name="Blanco S.R."/>
            <person name="Brito M.S."/>
            <person name="Cannavan F.S."/>
            <person name="Celestino A.V."/>
            <person name="da Cunha A.F."/>
            <person name="Fenille R.C."/>
            <person name="Ferro J.A."/>
            <person name="Formighieri E.F."/>
            <person name="Kishi L.T."/>
            <person name="Leoni S.G."/>
            <person name="Oliveira A.R."/>
            <person name="Rosa V.E.Jr."/>
            <person name="Sassaki F.T."/>
            <person name="Sena J.A."/>
            <person name="de Souza A.A."/>
            <person name="Truffi D."/>
            <person name="Tsukumo F."/>
            <person name="Yanai G.M."/>
            <person name="Zaros L.G."/>
            <person name="Civerolo E.L."/>
            <person name="Simpson A.J."/>
            <person name="Almeida N.F.Jr."/>
            <person name="Setubal J.C."/>
            <person name="Kitajima J.P."/>
        </authorList>
    </citation>
    <scope>NUCLEOTIDE SEQUENCE [LARGE SCALE GENOMIC DNA]</scope>
    <source>
        <strain evidence="6">Temecula1 / ATCC 700964</strain>
    </source>
</reference>